<accession>A0A1Y2H7P3</accession>
<dbReference type="GO" id="GO:0034456">
    <property type="term" value="C:UTP-C complex"/>
    <property type="evidence" value="ECO:0007669"/>
    <property type="project" value="TreeGrafter"/>
</dbReference>
<keyword evidence="4 5" id="KW-0539">Nucleus</keyword>
<evidence type="ECO:0000256" key="2">
    <source>
        <dbReference type="ARBA" id="ARBA00006674"/>
    </source>
</evidence>
<evidence type="ECO:0000313" key="13">
    <source>
        <dbReference type="Proteomes" id="UP000193411"/>
    </source>
</evidence>
<keyword evidence="5" id="KW-0690">Ribosome biogenesis</keyword>
<feature type="domain" description="Nrap protein" evidence="9">
    <location>
        <begin position="479"/>
        <end position="635"/>
    </location>
</feature>
<dbReference type="Proteomes" id="UP000193411">
    <property type="component" value="Unassembled WGS sequence"/>
</dbReference>
<evidence type="ECO:0000259" key="8">
    <source>
        <dbReference type="Pfam" id="PF17403"/>
    </source>
</evidence>
<dbReference type="InterPro" id="IPR035367">
    <property type="entry name" value="Nrap_D2"/>
</dbReference>
<sequence length="1090" mass="118500">MHKDNVGHANTMKPQDFVALASADFESDDTTSDSGSDVEMHDADDNNDSDSLDDGPDTDDNPMHSVLDNGSGNGHAKGAAQSIADNLTAHDLMQLDSALDLQTDSLLAEVSVTVSPAVRQTLVLIKSTLEGAKPTPSMSHAKAQAHLNKAQVAWPWTVDLGKDEINYQFAFAPPARVDVVGSFLVGGEKRGALIKRRGGGYNLDVAVEMPASLFQPKDHLNHRYFHKRSFYLAHVASELSRALASSSAQVSFAYDRNDIRKPILLLAIPLGKKSAGHAIINIRPTIASTTFKLDKLAPNRNNVRPTSGVELDPLPPTPAYNAQLLTDMHLLSHLHLMHKAATLVPHLPSAMKLLKVWCEQRALSSWAFPLTYLAAALAIKGQMGRDLKPAQIFRVVVFYVANVDVAAPLLLGDQKKGQDTEMWVASEVSWIDAQGTNLTWWAGQADAKRLKLEAAKAATLAAASHFEPLFLQSTLTAIASYDHLVRIPLPSTPPAFYNPRVRLDDPSSAHFLSLAIPRLLLRALTDRVDLIAYLPDTIGSKTWAISASAPESAIPTSELTFGLLLHPEESVRRMDIGPSPETDTAGATAFRRLWGSKAELRRFPDGTIAESVAWTGIAPTKIVAEMIDYVCTRHMSVTPTRHWGQHAALKRLRAVARTVSGGDQPRLAMDEAFQQLSRMIMDVDTDKVPLPVSAVLPVSPELTRTAIAPHRAPALFVARYHMSMLFLLAFAEMLESSSAAGEVEKCTVVSAPLSLDISFAGYLFKMVVKPKASPMMSAEIHHAMDMSNLSLIFPALGPTARLFKYFVAKHMLGYQVHDHIADLLVAHVFTRAADKHVRAPTDAMAGFVRVLELIGSHDWVKYALGVATRVGKGVRSKTEMIAGVCKAPLMCLHHPWDRPLLRPRTLVTPSMLPASAKLDPLFALAATGLSAFDLVVYLKPDVVNKYVTRGVCLPSNEFPGFNPVDAWIRQVVSAFGGLLRVFFNDLDGSVVGIVVDPMQMVPKRLTLASAAVEAVKNPMVLGWGEAKEGEASGSDDDEMEVDHDEAEEAEAASKLQMMPNLAAIAADIVRLGDGLVDRVVIQKRELVYLG</sequence>
<dbReference type="GO" id="GO:0032040">
    <property type="term" value="C:small-subunit processome"/>
    <property type="evidence" value="ECO:0007669"/>
    <property type="project" value="TreeGrafter"/>
</dbReference>
<gene>
    <name evidence="12" type="ORF">BCR44DRAFT_1444412</name>
</gene>
<comment type="caution">
    <text evidence="12">The sequence shown here is derived from an EMBL/GenBank/DDBJ whole genome shotgun (WGS) entry which is preliminary data.</text>
</comment>
<dbReference type="PANTHER" id="PTHR17972">
    <property type="entry name" value="NUCLEOLAR RNA-ASSOCIATED PROTEIN"/>
    <property type="match status" value="1"/>
</dbReference>
<evidence type="ECO:0000256" key="1">
    <source>
        <dbReference type="ARBA" id="ARBA00004604"/>
    </source>
</evidence>
<feature type="compositionally biased region" description="Acidic residues" evidence="6">
    <location>
        <begin position="45"/>
        <end position="60"/>
    </location>
</feature>
<dbReference type="GO" id="GO:0032545">
    <property type="term" value="C:CURI complex"/>
    <property type="evidence" value="ECO:0007669"/>
    <property type="project" value="TreeGrafter"/>
</dbReference>
<proteinExistence type="inferred from homology"/>
<dbReference type="GO" id="GO:0006409">
    <property type="term" value="P:tRNA export from nucleus"/>
    <property type="evidence" value="ECO:0007669"/>
    <property type="project" value="TreeGrafter"/>
</dbReference>
<dbReference type="Pfam" id="PF17406">
    <property type="entry name" value="Nrap_D5"/>
    <property type="match status" value="1"/>
</dbReference>
<keyword evidence="5" id="KW-0687">Ribonucleoprotein</keyword>
<dbReference type="PANTHER" id="PTHR17972:SF0">
    <property type="entry name" value="NUCLEOLAR PROTEIN 6"/>
    <property type="match status" value="1"/>
</dbReference>
<evidence type="ECO:0000256" key="3">
    <source>
        <dbReference type="ARBA" id="ARBA00022884"/>
    </source>
</evidence>
<dbReference type="InterPro" id="IPR035370">
    <property type="entry name" value="Nrap_D5"/>
</dbReference>
<reference evidence="12 13" key="1">
    <citation type="submission" date="2016-07" db="EMBL/GenBank/DDBJ databases">
        <title>Pervasive Adenine N6-methylation of Active Genes in Fungi.</title>
        <authorList>
            <consortium name="DOE Joint Genome Institute"/>
            <person name="Mondo S.J."/>
            <person name="Dannebaum R.O."/>
            <person name="Kuo R.C."/>
            <person name="Labutti K."/>
            <person name="Haridas S."/>
            <person name="Kuo A."/>
            <person name="Salamov A."/>
            <person name="Ahrendt S.R."/>
            <person name="Lipzen A."/>
            <person name="Sullivan W."/>
            <person name="Andreopoulos W.B."/>
            <person name="Clum A."/>
            <person name="Lindquist E."/>
            <person name="Daum C."/>
            <person name="Ramamoorthy G.K."/>
            <person name="Gryganskyi A."/>
            <person name="Culley D."/>
            <person name="Magnuson J.K."/>
            <person name="James T.Y."/>
            <person name="O'Malley M.A."/>
            <person name="Stajich J.E."/>
            <person name="Spatafora J.W."/>
            <person name="Visel A."/>
            <person name="Grigoriev I.V."/>
        </authorList>
    </citation>
    <scope>NUCLEOTIDE SEQUENCE [LARGE SCALE GENOMIC DNA]</scope>
    <source>
        <strain evidence="12 13">PL171</strain>
    </source>
</reference>
<feature type="domain" description="Nrap protein" evidence="11">
    <location>
        <begin position="929"/>
        <end position="1079"/>
    </location>
</feature>
<feature type="region of interest" description="Disordered" evidence="6">
    <location>
        <begin position="19"/>
        <end position="79"/>
    </location>
</feature>
<dbReference type="Pfam" id="PF17403">
    <property type="entry name" value="Nrap_D2"/>
    <property type="match status" value="1"/>
</dbReference>
<dbReference type="InterPro" id="IPR035082">
    <property type="entry name" value="Nrap_D1"/>
</dbReference>
<protein>
    <recommendedName>
        <fullName evidence="5">U3 small nucleolar RNA-associated protein 22</fullName>
    </recommendedName>
</protein>
<comment type="subcellular location">
    <subcellularLocation>
        <location evidence="1 5">Nucleus</location>
        <location evidence="1 5">Nucleolus</location>
    </subcellularLocation>
</comment>
<keyword evidence="3 5" id="KW-0694">RNA-binding</keyword>
<feature type="domain" description="Nrap protein" evidence="10">
    <location>
        <begin position="793"/>
        <end position="869"/>
    </location>
</feature>
<dbReference type="GO" id="GO:0003723">
    <property type="term" value="F:RNA binding"/>
    <property type="evidence" value="ECO:0007669"/>
    <property type="project" value="UniProtKB-KW"/>
</dbReference>
<evidence type="ECO:0000313" key="12">
    <source>
        <dbReference type="EMBL" id="ORZ30606.1"/>
    </source>
</evidence>
<dbReference type="Pfam" id="PF17404">
    <property type="entry name" value="Nrap_D3"/>
    <property type="match status" value="1"/>
</dbReference>
<dbReference type="Gene3D" id="1.10.1410.10">
    <property type="match status" value="1"/>
</dbReference>
<dbReference type="OrthoDB" id="10251401at2759"/>
<dbReference type="Pfam" id="PF17407">
    <property type="entry name" value="Nrap_D6"/>
    <property type="match status" value="1"/>
</dbReference>
<evidence type="ECO:0000256" key="5">
    <source>
        <dbReference type="RuleBase" id="RU364032"/>
    </source>
</evidence>
<keyword evidence="13" id="KW-1185">Reference proteome</keyword>
<feature type="domain" description="Nrap protein" evidence="8">
    <location>
        <begin position="349"/>
        <end position="472"/>
    </location>
</feature>
<feature type="domain" description="Nrap protein" evidence="7">
    <location>
        <begin position="204"/>
        <end position="341"/>
    </location>
</feature>
<dbReference type="InterPro" id="IPR035371">
    <property type="entry name" value="Nrap_D6"/>
</dbReference>
<dbReference type="EMBL" id="MCFL01000080">
    <property type="protein sequence ID" value="ORZ30606.1"/>
    <property type="molecule type" value="Genomic_DNA"/>
</dbReference>
<dbReference type="InterPro" id="IPR035368">
    <property type="entry name" value="Nrap_D3"/>
</dbReference>
<evidence type="ECO:0000256" key="6">
    <source>
        <dbReference type="SAM" id="MobiDB-lite"/>
    </source>
</evidence>
<name>A0A1Y2H7P3_9FUNG</name>
<dbReference type="InterPro" id="IPR005554">
    <property type="entry name" value="NOL6/Upt22"/>
</dbReference>
<dbReference type="GO" id="GO:0006364">
    <property type="term" value="P:rRNA processing"/>
    <property type="evidence" value="ECO:0007669"/>
    <property type="project" value="UniProtKB-KW"/>
</dbReference>
<dbReference type="AlphaFoldDB" id="A0A1Y2H7P3"/>
<comment type="similarity">
    <text evidence="2 5">Belongs to the NRAP family.</text>
</comment>
<keyword evidence="5" id="KW-0698">rRNA processing</keyword>
<evidence type="ECO:0000259" key="9">
    <source>
        <dbReference type="Pfam" id="PF17404"/>
    </source>
</evidence>
<dbReference type="STRING" id="765915.A0A1Y2H7P3"/>
<organism evidence="12 13">
    <name type="scientific">Catenaria anguillulae PL171</name>
    <dbReference type="NCBI Taxonomy" id="765915"/>
    <lineage>
        <taxon>Eukaryota</taxon>
        <taxon>Fungi</taxon>
        <taxon>Fungi incertae sedis</taxon>
        <taxon>Blastocladiomycota</taxon>
        <taxon>Blastocladiomycetes</taxon>
        <taxon>Blastocladiales</taxon>
        <taxon>Catenariaceae</taxon>
        <taxon>Catenaria</taxon>
    </lineage>
</organism>
<evidence type="ECO:0000259" key="10">
    <source>
        <dbReference type="Pfam" id="PF17406"/>
    </source>
</evidence>
<evidence type="ECO:0000259" key="11">
    <source>
        <dbReference type="Pfam" id="PF17407"/>
    </source>
</evidence>
<evidence type="ECO:0000259" key="7">
    <source>
        <dbReference type="Pfam" id="PF03813"/>
    </source>
</evidence>
<dbReference type="Pfam" id="PF03813">
    <property type="entry name" value="Nrap"/>
    <property type="match status" value="1"/>
</dbReference>
<evidence type="ECO:0000256" key="4">
    <source>
        <dbReference type="ARBA" id="ARBA00023242"/>
    </source>
</evidence>